<proteinExistence type="predicted"/>
<gene>
    <name evidence="2" type="ORF">J1N35_004939</name>
</gene>
<sequence>MGFGFFGPLLILSLFFKHFTCQLPNTDGFYVFNFLNKMGSNSSLSYNFPGSVCLWVGVRCDNTKENVIALKASGLGLSSLILDTTIGKFAQLQSLDLSNNKICFAFKFWSVVSLKSLKET</sequence>
<feature type="signal peptide" evidence="1">
    <location>
        <begin position="1"/>
        <end position="22"/>
    </location>
</feature>
<dbReference type="AlphaFoldDB" id="A0A9D3WCW2"/>
<dbReference type="InterPro" id="IPR032675">
    <property type="entry name" value="LRR_dom_sf"/>
</dbReference>
<organism evidence="2 3">
    <name type="scientific">Gossypium stocksii</name>
    <dbReference type="NCBI Taxonomy" id="47602"/>
    <lineage>
        <taxon>Eukaryota</taxon>
        <taxon>Viridiplantae</taxon>
        <taxon>Streptophyta</taxon>
        <taxon>Embryophyta</taxon>
        <taxon>Tracheophyta</taxon>
        <taxon>Spermatophyta</taxon>
        <taxon>Magnoliopsida</taxon>
        <taxon>eudicotyledons</taxon>
        <taxon>Gunneridae</taxon>
        <taxon>Pentapetalae</taxon>
        <taxon>rosids</taxon>
        <taxon>malvids</taxon>
        <taxon>Malvales</taxon>
        <taxon>Malvaceae</taxon>
        <taxon>Malvoideae</taxon>
        <taxon>Gossypium</taxon>
    </lineage>
</organism>
<keyword evidence="3" id="KW-1185">Reference proteome</keyword>
<protein>
    <recommendedName>
        <fullName evidence="4">Leucine-rich repeat-containing N-terminal plant-type domain-containing protein</fullName>
    </recommendedName>
</protein>
<evidence type="ECO:0000256" key="1">
    <source>
        <dbReference type="SAM" id="SignalP"/>
    </source>
</evidence>
<evidence type="ECO:0008006" key="4">
    <source>
        <dbReference type="Google" id="ProtNLM"/>
    </source>
</evidence>
<dbReference type="SUPFAM" id="SSF52058">
    <property type="entry name" value="L domain-like"/>
    <property type="match status" value="1"/>
</dbReference>
<reference evidence="2 3" key="1">
    <citation type="journal article" date="2021" name="Plant Biotechnol. J.">
        <title>Multi-omics assisted identification of the key and species-specific regulatory components of drought-tolerant mechanisms in Gossypium stocksii.</title>
        <authorList>
            <person name="Yu D."/>
            <person name="Ke L."/>
            <person name="Zhang D."/>
            <person name="Wu Y."/>
            <person name="Sun Y."/>
            <person name="Mei J."/>
            <person name="Sun J."/>
            <person name="Sun Y."/>
        </authorList>
    </citation>
    <scope>NUCLEOTIDE SEQUENCE [LARGE SCALE GENOMIC DNA]</scope>
    <source>
        <strain evidence="3">cv. E1</strain>
        <tissue evidence="2">Leaf</tissue>
    </source>
</reference>
<accession>A0A9D3WCW2</accession>
<dbReference type="Gene3D" id="3.80.10.10">
    <property type="entry name" value="Ribonuclease Inhibitor"/>
    <property type="match status" value="1"/>
</dbReference>
<dbReference type="EMBL" id="JAIQCV010000002">
    <property type="protein sequence ID" value="KAH1121779.1"/>
    <property type="molecule type" value="Genomic_DNA"/>
</dbReference>
<feature type="chain" id="PRO_5039718997" description="Leucine-rich repeat-containing N-terminal plant-type domain-containing protein" evidence="1">
    <location>
        <begin position="23"/>
        <end position="120"/>
    </location>
</feature>
<name>A0A9D3WCW2_9ROSI</name>
<dbReference type="Proteomes" id="UP000828251">
    <property type="component" value="Unassembled WGS sequence"/>
</dbReference>
<dbReference type="OrthoDB" id="1723878at2759"/>
<keyword evidence="1" id="KW-0732">Signal</keyword>
<evidence type="ECO:0000313" key="2">
    <source>
        <dbReference type="EMBL" id="KAH1121779.1"/>
    </source>
</evidence>
<evidence type="ECO:0000313" key="3">
    <source>
        <dbReference type="Proteomes" id="UP000828251"/>
    </source>
</evidence>
<comment type="caution">
    <text evidence="2">The sequence shown here is derived from an EMBL/GenBank/DDBJ whole genome shotgun (WGS) entry which is preliminary data.</text>
</comment>